<dbReference type="PROSITE" id="PS50158">
    <property type="entry name" value="ZF_CCHC"/>
    <property type="match status" value="1"/>
</dbReference>
<dbReference type="InterPro" id="IPR036875">
    <property type="entry name" value="Znf_CCHC_sf"/>
</dbReference>
<feature type="domain" description="CCHC-type" evidence="3">
    <location>
        <begin position="159"/>
        <end position="175"/>
    </location>
</feature>
<dbReference type="SMART" id="SM00343">
    <property type="entry name" value="ZnF_C2HC"/>
    <property type="match status" value="2"/>
</dbReference>
<dbReference type="SUPFAM" id="SSF56672">
    <property type="entry name" value="DNA/RNA polymerases"/>
    <property type="match status" value="1"/>
</dbReference>
<feature type="compositionally biased region" description="Basic and acidic residues" evidence="2">
    <location>
        <begin position="99"/>
        <end position="109"/>
    </location>
</feature>
<dbReference type="InterPro" id="IPR001584">
    <property type="entry name" value="Integrase_cat-core"/>
</dbReference>
<dbReference type="InterPro" id="IPR050951">
    <property type="entry name" value="Retrovirus_Pol_polyprotein"/>
</dbReference>
<dbReference type="Gene3D" id="3.30.420.10">
    <property type="entry name" value="Ribonuclease H-like superfamily/Ribonuclease H"/>
    <property type="match status" value="1"/>
</dbReference>
<dbReference type="SUPFAM" id="SSF53098">
    <property type="entry name" value="Ribonuclease H-like"/>
    <property type="match status" value="1"/>
</dbReference>
<protein>
    <submittedName>
        <fullName evidence="5">Reverse transcriptase domain-containing protein</fullName>
    </submittedName>
</protein>
<evidence type="ECO:0000313" key="6">
    <source>
        <dbReference type="Proteomes" id="UP001151760"/>
    </source>
</evidence>
<dbReference type="SUPFAM" id="SSF57756">
    <property type="entry name" value="Retrovirus zinc finger-like domains"/>
    <property type="match status" value="1"/>
</dbReference>
<dbReference type="PANTHER" id="PTHR37984:SF5">
    <property type="entry name" value="PROTEIN NYNRIN-LIKE"/>
    <property type="match status" value="1"/>
</dbReference>
<sequence length="663" mass="75743">MAPKRRTTRLNPSATPTPVTDTHTTTSVTNAQIQAMINEGVTAALAAHDATRNGRLIAYLRNSQRFQELALMCDRMFPEEIDQVEKYVSGLPDTIHATADNKRKSDDTARNNQNQQTIQETKHWKKLYTAGNGDTRPYGGPRPLCFKCNYHHDGPCAPRCHKCNRFGHLAHDCKNPLNVNIGANQRVFFECGAQEHFKKDCPKLKNNNNRGNQVGNAKAQAKVYAWQCRGKLPDNNVASRKYHRNQRRDKSKEERTIEVCASFQEFPEVFLWDLAGDKGFIRPSFSPWGAPVLFVKKKDGSFPDVHRLQGIEQTDSENRYPLPDPRSMTYSHQLQGFGDLFKIDLRSRLSPVKDLEIALSKDEELYAKFFKCDSGFQGTIPQLHQSLPSLREANDFIAYAMLQRGCGRCVDAREKWPYLYGTIVHGVHDHKSLQQHLDQNELNMRHTIAVVRVSECLRLRNCVSPKEGECCADALAGRNEKPLRVRGLSDMAIGLTMIHARVHKSKYSIHPGSDKMYQDMKKLYWWPNIKANIATYVSKCLTCAKVKAEHQRPLGLLVQPKIPQWKWDNITMDFVTKLPKSSQGYDAIWVIVDRLTKSAIFMPMRETYPMDKLERMYLKEVVTKHGIPVLIIGDRDPRFASNFWRSLQKALGTSLDMSTAYHP</sequence>
<feature type="domain" description="Integrase catalytic" evidence="4">
    <location>
        <begin position="559"/>
        <end position="663"/>
    </location>
</feature>
<feature type="region of interest" description="Disordered" evidence="2">
    <location>
        <begin position="98"/>
        <end position="118"/>
    </location>
</feature>
<evidence type="ECO:0000259" key="3">
    <source>
        <dbReference type="PROSITE" id="PS50158"/>
    </source>
</evidence>
<keyword evidence="1" id="KW-0479">Metal-binding</keyword>
<dbReference type="PROSITE" id="PS50994">
    <property type="entry name" value="INTEGRASE"/>
    <property type="match status" value="1"/>
</dbReference>
<keyword evidence="1" id="KW-0863">Zinc-finger</keyword>
<dbReference type="Gene3D" id="4.10.60.10">
    <property type="entry name" value="Zinc finger, CCHC-type"/>
    <property type="match status" value="1"/>
</dbReference>
<accession>A0ABQ5EP00</accession>
<dbReference type="InterPro" id="IPR012337">
    <property type="entry name" value="RNaseH-like_sf"/>
</dbReference>
<dbReference type="Pfam" id="PF17921">
    <property type="entry name" value="Integrase_H2C2"/>
    <property type="match status" value="1"/>
</dbReference>
<reference evidence="5" key="1">
    <citation type="journal article" date="2022" name="Int. J. Mol. Sci.">
        <title>Draft Genome of Tanacetum Coccineum: Genomic Comparison of Closely Related Tanacetum-Family Plants.</title>
        <authorList>
            <person name="Yamashiro T."/>
            <person name="Shiraishi A."/>
            <person name="Nakayama K."/>
            <person name="Satake H."/>
        </authorList>
    </citation>
    <scope>NUCLEOTIDE SEQUENCE</scope>
</reference>
<name>A0ABQ5EP00_9ASTR</name>
<comment type="caution">
    <text evidence="5">The sequence shown here is derived from an EMBL/GenBank/DDBJ whole genome shotgun (WGS) entry which is preliminary data.</text>
</comment>
<gene>
    <name evidence="5" type="ORF">Tco_0978803</name>
</gene>
<dbReference type="EMBL" id="BQNB010016515">
    <property type="protein sequence ID" value="GJT52646.1"/>
    <property type="molecule type" value="Genomic_DNA"/>
</dbReference>
<dbReference type="Pfam" id="PF00098">
    <property type="entry name" value="zf-CCHC"/>
    <property type="match status" value="1"/>
</dbReference>
<reference evidence="5" key="2">
    <citation type="submission" date="2022-01" db="EMBL/GenBank/DDBJ databases">
        <authorList>
            <person name="Yamashiro T."/>
            <person name="Shiraishi A."/>
            <person name="Satake H."/>
            <person name="Nakayama K."/>
        </authorList>
    </citation>
    <scope>NUCLEOTIDE SEQUENCE</scope>
</reference>
<dbReference type="Gene3D" id="3.10.10.10">
    <property type="entry name" value="HIV Type 1 Reverse Transcriptase, subunit A, domain 1"/>
    <property type="match status" value="1"/>
</dbReference>
<organism evidence="5 6">
    <name type="scientific">Tanacetum coccineum</name>
    <dbReference type="NCBI Taxonomy" id="301880"/>
    <lineage>
        <taxon>Eukaryota</taxon>
        <taxon>Viridiplantae</taxon>
        <taxon>Streptophyta</taxon>
        <taxon>Embryophyta</taxon>
        <taxon>Tracheophyta</taxon>
        <taxon>Spermatophyta</taxon>
        <taxon>Magnoliopsida</taxon>
        <taxon>eudicotyledons</taxon>
        <taxon>Gunneridae</taxon>
        <taxon>Pentapetalae</taxon>
        <taxon>asterids</taxon>
        <taxon>campanulids</taxon>
        <taxon>Asterales</taxon>
        <taxon>Asteraceae</taxon>
        <taxon>Asteroideae</taxon>
        <taxon>Anthemideae</taxon>
        <taxon>Anthemidinae</taxon>
        <taxon>Tanacetum</taxon>
    </lineage>
</organism>
<evidence type="ECO:0000313" key="5">
    <source>
        <dbReference type="EMBL" id="GJT52646.1"/>
    </source>
</evidence>
<keyword evidence="1" id="KW-0862">Zinc</keyword>
<dbReference type="GO" id="GO:0003964">
    <property type="term" value="F:RNA-directed DNA polymerase activity"/>
    <property type="evidence" value="ECO:0007669"/>
    <property type="project" value="UniProtKB-KW"/>
</dbReference>
<keyword evidence="5" id="KW-0548">Nucleotidyltransferase</keyword>
<feature type="region of interest" description="Disordered" evidence="2">
    <location>
        <begin position="1"/>
        <end position="25"/>
    </location>
</feature>
<keyword evidence="5" id="KW-0695">RNA-directed DNA polymerase</keyword>
<dbReference type="Proteomes" id="UP001151760">
    <property type="component" value="Unassembled WGS sequence"/>
</dbReference>
<dbReference type="InterPro" id="IPR043502">
    <property type="entry name" value="DNA/RNA_pol_sf"/>
</dbReference>
<evidence type="ECO:0000259" key="4">
    <source>
        <dbReference type="PROSITE" id="PS50994"/>
    </source>
</evidence>
<evidence type="ECO:0000256" key="1">
    <source>
        <dbReference type="PROSITE-ProRule" id="PRU00047"/>
    </source>
</evidence>
<dbReference type="InterPro" id="IPR041588">
    <property type="entry name" value="Integrase_H2C2"/>
</dbReference>
<evidence type="ECO:0000256" key="2">
    <source>
        <dbReference type="SAM" id="MobiDB-lite"/>
    </source>
</evidence>
<proteinExistence type="predicted"/>
<keyword evidence="5" id="KW-0808">Transferase</keyword>
<dbReference type="PANTHER" id="PTHR37984">
    <property type="entry name" value="PROTEIN CBG26694"/>
    <property type="match status" value="1"/>
</dbReference>
<dbReference type="InterPro" id="IPR036397">
    <property type="entry name" value="RNaseH_sf"/>
</dbReference>
<dbReference type="InterPro" id="IPR001878">
    <property type="entry name" value="Znf_CCHC"/>
</dbReference>
<dbReference type="Gene3D" id="1.10.340.70">
    <property type="match status" value="1"/>
</dbReference>
<keyword evidence="6" id="KW-1185">Reference proteome</keyword>
<feature type="compositionally biased region" description="Low complexity" evidence="2">
    <location>
        <begin position="16"/>
        <end position="25"/>
    </location>
</feature>